<dbReference type="InterPro" id="IPR050792">
    <property type="entry name" value="ADP-ribosylglycohydrolase"/>
</dbReference>
<keyword evidence="3" id="KW-0479">Metal-binding</keyword>
<dbReference type="GO" id="GO:0046872">
    <property type="term" value="F:metal ion binding"/>
    <property type="evidence" value="ECO:0007669"/>
    <property type="project" value="UniProtKB-KW"/>
</dbReference>
<comment type="similarity">
    <text evidence="1">Belongs to the ADP-ribosylglycohydrolase family.</text>
</comment>
<name>A0A255GIR7_9ACTN</name>
<evidence type="ECO:0000313" key="4">
    <source>
        <dbReference type="EMBL" id="OYO14426.1"/>
    </source>
</evidence>
<dbReference type="GO" id="GO:0016787">
    <property type="term" value="F:hydrolase activity"/>
    <property type="evidence" value="ECO:0007669"/>
    <property type="project" value="UniProtKB-KW"/>
</dbReference>
<feature type="binding site" evidence="3">
    <location>
        <position position="57"/>
    </location>
    <ligand>
        <name>Mg(2+)</name>
        <dbReference type="ChEBI" id="CHEBI:18420"/>
        <label>1</label>
    </ligand>
</feature>
<dbReference type="Pfam" id="PF03747">
    <property type="entry name" value="ADP_ribosyl_GH"/>
    <property type="match status" value="1"/>
</dbReference>
<organism evidence="4 5">
    <name type="scientific">Enemella evansiae</name>
    <dbReference type="NCBI Taxonomy" id="2016499"/>
    <lineage>
        <taxon>Bacteria</taxon>
        <taxon>Bacillati</taxon>
        <taxon>Actinomycetota</taxon>
        <taxon>Actinomycetes</taxon>
        <taxon>Propionibacteriales</taxon>
        <taxon>Propionibacteriaceae</taxon>
        <taxon>Enemella</taxon>
    </lineage>
</organism>
<keyword evidence="2 4" id="KW-0378">Hydrolase</keyword>
<protein>
    <submittedName>
        <fullName evidence="4">Ribosylglycohydrolase</fullName>
    </submittedName>
</protein>
<reference evidence="4 5" key="1">
    <citation type="submission" date="2017-07" db="EMBL/GenBank/DDBJ databases">
        <title>Draft whole genome sequences of clinical Proprionibacteriaceae strains.</title>
        <authorList>
            <person name="Bernier A.-M."/>
            <person name="Bernard K."/>
            <person name="Domingo M.-C."/>
        </authorList>
    </citation>
    <scope>NUCLEOTIDE SEQUENCE [LARGE SCALE GENOMIC DNA]</scope>
    <source>
        <strain evidence="4 5">NML 030167</strain>
    </source>
</reference>
<dbReference type="PANTHER" id="PTHR16222:SF24">
    <property type="entry name" value="ADP-RIBOSYLHYDROLASE ARH3"/>
    <property type="match status" value="1"/>
</dbReference>
<keyword evidence="5" id="KW-1185">Reference proteome</keyword>
<evidence type="ECO:0000256" key="2">
    <source>
        <dbReference type="ARBA" id="ARBA00022801"/>
    </source>
</evidence>
<dbReference type="Gene3D" id="1.10.4080.10">
    <property type="entry name" value="ADP-ribosylation/Crystallin J1"/>
    <property type="match status" value="1"/>
</dbReference>
<dbReference type="InterPro" id="IPR005502">
    <property type="entry name" value="Ribosyl_crysJ1"/>
</dbReference>
<gene>
    <name evidence="4" type="ORF">CGZ94_07410</name>
</gene>
<feature type="binding site" evidence="3">
    <location>
        <position position="263"/>
    </location>
    <ligand>
        <name>Mg(2+)</name>
        <dbReference type="ChEBI" id="CHEBI:18420"/>
        <label>1</label>
    </ligand>
</feature>
<evidence type="ECO:0000313" key="5">
    <source>
        <dbReference type="Proteomes" id="UP000215896"/>
    </source>
</evidence>
<feature type="binding site" evidence="3">
    <location>
        <position position="56"/>
    </location>
    <ligand>
        <name>Mg(2+)</name>
        <dbReference type="ChEBI" id="CHEBI:18420"/>
        <label>1</label>
    </ligand>
</feature>
<dbReference type="PANTHER" id="PTHR16222">
    <property type="entry name" value="ADP-RIBOSYLGLYCOHYDROLASE"/>
    <property type="match status" value="1"/>
</dbReference>
<dbReference type="OrthoDB" id="9798107at2"/>
<feature type="binding site" evidence="3">
    <location>
        <position position="55"/>
    </location>
    <ligand>
        <name>Mg(2+)</name>
        <dbReference type="ChEBI" id="CHEBI:18420"/>
        <label>1</label>
    </ligand>
</feature>
<dbReference type="RefSeq" id="WP_094405238.1">
    <property type="nucleotide sequence ID" value="NZ_NMVO01000012.1"/>
</dbReference>
<dbReference type="AlphaFoldDB" id="A0A255GIR7"/>
<evidence type="ECO:0000256" key="1">
    <source>
        <dbReference type="ARBA" id="ARBA00010702"/>
    </source>
</evidence>
<evidence type="ECO:0000256" key="3">
    <source>
        <dbReference type="PIRSR" id="PIRSR605502-1"/>
    </source>
</evidence>
<comment type="cofactor">
    <cofactor evidence="3">
        <name>Mg(2+)</name>
        <dbReference type="ChEBI" id="CHEBI:18420"/>
    </cofactor>
    <text evidence="3">Binds 2 magnesium ions per subunit.</text>
</comment>
<comment type="caution">
    <text evidence="4">The sequence shown here is derived from an EMBL/GenBank/DDBJ whole genome shotgun (WGS) entry which is preliminary data.</text>
</comment>
<dbReference type="InterPro" id="IPR036705">
    <property type="entry name" value="Ribosyl_crysJ1_sf"/>
</dbReference>
<feature type="binding site" evidence="3">
    <location>
        <position position="261"/>
    </location>
    <ligand>
        <name>Mg(2+)</name>
        <dbReference type="ChEBI" id="CHEBI:18420"/>
        <label>1</label>
    </ligand>
</feature>
<dbReference type="SUPFAM" id="SSF101478">
    <property type="entry name" value="ADP-ribosylglycohydrolase"/>
    <property type="match status" value="1"/>
</dbReference>
<dbReference type="Proteomes" id="UP000215896">
    <property type="component" value="Unassembled WGS sequence"/>
</dbReference>
<dbReference type="EMBL" id="NMVO01000012">
    <property type="protein sequence ID" value="OYO14426.1"/>
    <property type="molecule type" value="Genomic_DNA"/>
</dbReference>
<sequence length="318" mass="33067">MQLDEAQLDRAIGALTGAACGDALGAGYEFETVELDGRPEMIGGGLGDFAPGEWTDDTAQTFAIARVAATGRDLRDTTALNAIARGFAAWYAGDPPDVGVHTSNVLGAAGHHPTAATMRAVSDSIAARGQRTGGNGTLMRTAPVALAHLDDPAALIEAAGLIARLTHHDPVGAQACALWCLAIRHAILTGELPALIDLVDQLPRTSQDFWRTAIEQAESLPSQHFNPNGYVVTALQAAWSAITSSDGLVPGLEAAIAIGNDTDIVACIAGALLGARWGHSAIPDQWREIVHGWENARLDDLAELAVRTVRTVRGGAAG</sequence>
<accession>A0A255GIR7</accession>
<keyword evidence="3" id="KW-0460">Magnesium</keyword>
<proteinExistence type="inferred from homology"/>